<accession>A0A368F256</accession>
<dbReference type="EMBL" id="JOJR01009212">
    <property type="protein sequence ID" value="RCN26173.1"/>
    <property type="molecule type" value="Genomic_DNA"/>
</dbReference>
<reference evidence="1 2" key="1">
    <citation type="submission" date="2014-10" db="EMBL/GenBank/DDBJ databases">
        <title>Draft genome of the hookworm Ancylostoma caninum.</title>
        <authorList>
            <person name="Mitreva M."/>
        </authorList>
    </citation>
    <scope>NUCLEOTIDE SEQUENCE [LARGE SCALE GENOMIC DNA]</scope>
    <source>
        <strain evidence="1 2">Baltimore</strain>
    </source>
</reference>
<sequence length="198" mass="22675">MPSSVLVRSSTSPLRSSEFYLRHCLNPFMSSSRHAHSRLCMRPHPTAPPTADFGHNAPLPFAPLCRAGHVGIYKDDLRHVSFTHELFLKLLNMDVIRARDGFVNIASVYVDRFYGSCEFSLLFKAFLLLHVILLVNISLGSTNNSQCDDKSQFVIWSECRCSYKIRCAPLAMDRERFFAPNPSIYYHIFKQCSYLSLF</sequence>
<dbReference type="AlphaFoldDB" id="A0A368F256"/>
<name>A0A368F256_ANCCA</name>
<proteinExistence type="predicted"/>
<gene>
    <name evidence="1" type="ORF">ANCCAN_28107</name>
</gene>
<evidence type="ECO:0000313" key="1">
    <source>
        <dbReference type="EMBL" id="RCN26173.1"/>
    </source>
</evidence>
<comment type="caution">
    <text evidence="1">The sequence shown here is derived from an EMBL/GenBank/DDBJ whole genome shotgun (WGS) entry which is preliminary data.</text>
</comment>
<protein>
    <submittedName>
        <fullName evidence="1">Uncharacterized protein</fullName>
    </submittedName>
</protein>
<keyword evidence="2" id="KW-1185">Reference proteome</keyword>
<organism evidence="1 2">
    <name type="scientific">Ancylostoma caninum</name>
    <name type="common">Dog hookworm</name>
    <dbReference type="NCBI Taxonomy" id="29170"/>
    <lineage>
        <taxon>Eukaryota</taxon>
        <taxon>Metazoa</taxon>
        <taxon>Ecdysozoa</taxon>
        <taxon>Nematoda</taxon>
        <taxon>Chromadorea</taxon>
        <taxon>Rhabditida</taxon>
        <taxon>Rhabditina</taxon>
        <taxon>Rhabditomorpha</taxon>
        <taxon>Strongyloidea</taxon>
        <taxon>Ancylostomatidae</taxon>
        <taxon>Ancylostomatinae</taxon>
        <taxon>Ancylostoma</taxon>
    </lineage>
</organism>
<evidence type="ECO:0000313" key="2">
    <source>
        <dbReference type="Proteomes" id="UP000252519"/>
    </source>
</evidence>
<dbReference type="Proteomes" id="UP000252519">
    <property type="component" value="Unassembled WGS sequence"/>
</dbReference>